<protein>
    <recommendedName>
        <fullName evidence="2">anthranilate phosphoribosyltransferase</fullName>
        <ecNumber evidence="2">2.4.2.18</ecNumber>
    </recommendedName>
</protein>
<dbReference type="NCBIfam" id="TIGR01245">
    <property type="entry name" value="trpD"/>
    <property type="match status" value="1"/>
</dbReference>
<keyword evidence="6" id="KW-0822">Tryptophan biosynthesis</keyword>
<dbReference type="Pfam" id="PF00591">
    <property type="entry name" value="Glycos_transf_3"/>
    <property type="match status" value="1"/>
</dbReference>
<keyword evidence="4" id="KW-0328">Glycosyltransferase</keyword>
<evidence type="ECO:0000259" key="8">
    <source>
        <dbReference type="Pfam" id="PF00591"/>
    </source>
</evidence>
<evidence type="ECO:0000256" key="2">
    <source>
        <dbReference type="ARBA" id="ARBA00011948"/>
    </source>
</evidence>
<dbReference type="GO" id="GO:0000162">
    <property type="term" value="P:L-tryptophan biosynthetic process"/>
    <property type="evidence" value="ECO:0007669"/>
    <property type="project" value="UniProtKB-KW"/>
</dbReference>
<dbReference type="AlphaFoldDB" id="A0A382GW05"/>
<dbReference type="InterPro" id="IPR036320">
    <property type="entry name" value="Glycosyl_Trfase_fam3_N_dom_sf"/>
</dbReference>
<evidence type="ECO:0000256" key="4">
    <source>
        <dbReference type="ARBA" id="ARBA00022676"/>
    </source>
</evidence>
<dbReference type="Pfam" id="PF02885">
    <property type="entry name" value="Glycos_trans_3N"/>
    <property type="match status" value="1"/>
</dbReference>
<organism evidence="10">
    <name type="scientific">marine metagenome</name>
    <dbReference type="NCBI Taxonomy" id="408172"/>
    <lineage>
        <taxon>unclassified sequences</taxon>
        <taxon>metagenomes</taxon>
        <taxon>ecological metagenomes</taxon>
    </lineage>
</organism>
<name>A0A382GW05_9ZZZZ</name>
<evidence type="ECO:0000256" key="7">
    <source>
        <dbReference type="ARBA" id="ARBA00023141"/>
    </source>
</evidence>
<dbReference type="SUPFAM" id="SSF47648">
    <property type="entry name" value="Nucleoside phosphorylase/phosphoribosyltransferase N-terminal domain"/>
    <property type="match status" value="1"/>
</dbReference>
<proteinExistence type="inferred from homology"/>
<dbReference type="InterPro" id="IPR017459">
    <property type="entry name" value="Glycosyl_Trfase_fam3_N_dom"/>
</dbReference>
<evidence type="ECO:0000313" key="10">
    <source>
        <dbReference type="EMBL" id="SVB79258.1"/>
    </source>
</evidence>
<keyword evidence="3" id="KW-0028">Amino-acid biosynthesis</keyword>
<dbReference type="EMBL" id="UINC01057754">
    <property type="protein sequence ID" value="SVB79258.1"/>
    <property type="molecule type" value="Genomic_DNA"/>
</dbReference>
<accession>A0A382GW05</accession>
<dbReference type="InterPro" id="IPR035902">
    <property type="entry name" value="Nuc_phospho_transferase"/>
</dbReference>
<dbReference type="Gene3D" id="1.20.970.10">
    <property type="entry name" value="Transferase, Pyrimidine Nucleoside Phosphorylase, Chain C"/>
    <property type="match status" value="1"/>
</dbReference>
<dbReference type="HAMAP" id="MF_00211">
    <property type="entry name" value="TrpD"/>
    <property type="match status" value="1"/>
</dbReference>
<dbReference type="GO" id="GO:0004048">
    <property type="term" value="F:anthranilate phosphoribosyltransferase activity"/>
    <property type="evidence" value="ECO:0007669"/>
    <property type="project" value="UniProtKB-EC"/>
</dbReference>
<dbReference type="InterPro" id="IPR005940">
    <property type="entry name" value="Anthranilate_Pribosyl_Tfrase"/>
</dbReference>
<comment type="pathway">
    <text evidence="1">Amino-acid biosynthesis; L-tryptophan biosynthesis; L-tryptophan from chorismate: step 2/5.</text>
</comment>
<dbReference type="PANTHER" id="PTHR43285">
    <property type="entry name" value="ANTHRANILATE PHOSPHORIBOSYLTRANSFERASE"/>
    <property type="match status" value="1"/>
</dbReference>
<sequence length="337" mass="34725">MIQELIQKLVDGLTLSFEESVQAMDQIMEGKATPAQFGAFVTALRLKGETVDEVAGMASVMREKSLHVNASGNLVDTCGTGGDSSGTFNVSTAAAFVAAGADAKVAKHGNRAMSGKTGSADVLEALGANIALSPESVQKCIEQTGFGFMFAQGFHPSMKFAASPRREIGIRTVFNILGPLTNPAGAPSQVVGVSDPAVGEIMVRSLARLGSQKALVVHGGDGLDEITISGPSTIWFLANGFITKSEVSPDQFGISVSSITDIQVSNSFESAEIIKDVVNGVTGGARDIVVLNTSATLVSCGIAEDLEDGIELAEMSIASGRAASCLDSYVSLSNSLA</sequence>
<dbReference type="SUPFAM" id="SSF52418">
    <property type="entry name" value="Nucleoside phosphorylase/phosphoribosyltransferase catalytic domain"/>
    <property type="match status" value="1"/>
</dbReference>
<feature type="domain" description="Glycosyl transferase family 3 N-terminal" evidence="9">
    <location>
        <begin position="3"/>
        <end position="64"/>
    </location>
</feature>
<dbReference type="InterPro" id="IPR000312">
    <property type="entry name" value="Glycosyl_Trfase_fam3"/>
</dbReference>
<keyword evidence="5" id="KW-0808">Transferase</keyword>
<dbReference type="Gene3D" id="3.40.1030.10">
    <property type="entry name" value="Nucleoside phosphorylase/phosphoribosyltransferase catalytic domain"/>
    <property type="match status" value="1"/>
</dbReference>
<feature type="domain" description="Glycosyl transferase family 3" evidence="8">
    <location>
        <begin position="72"/>
        <end position="322"/>
    </location>
</feature>
<keyword evidence="7" id="KW-0057">Aromatic amino acid biosynthesis</keyword>
<dbReference type="EC" id="2.4.2.18" evidence="2"/>
<reference evidence="10" key="1">
    <citation type="submission" date="2018-05" db="EMBL/GenBank/DDBJ databases">
        <authorList>
            <person name="Lanie J.A."/>
            <person name="Ng W.-L."/>
            <person name="Kazmierczak K.M."/>
            <person name="Andrzejewski T.M."/>
            <person name="Davidsen T.M."/>
            <person name="Wayne K.J."/>
            <person name="Tettelin H."/>
            <person name="Glass J.I."/>
            <person name="Rusch D."/>
            <person name="Podicherti R."/>
            <person name="Tsui H.-C.T."/>
            <person name="Winkler M.E."/>
        </authorList>
    </citation>
    <scope>NUCLEOTIDE SEQUENCE</scope>
</reference>
<evidence type="ECO:0000256" key="3">
    <source>
        <dbReference type="ARBA" id="ARBA00022605"/>
    </source>
</evidence>
<dbReference type="GO" id="GO:0005829">
    <property type="term" value="C:cytosol"/>
    <property type="evidence" value="ECO:0007669"/>
    <property type="project" value="TreeGrafter"/>
</dbReference>
<evidence type="ECO:0000256" key="6">
    <source>
        <dbReference type="ARBA" id="ARBA00022822"/>
    </source>
</evidence>
<dbReference type="PANTHER" id="PTHR43285:SF2">
    <property type="entry name" value="ANTHRANILATE PHOSPHORIBOSYLTRANSFERASE"/>
    <property type="match status" value="1"/>
</dbReference>
<evidence type="ECO:0000256" key="1">
    <source>
        <dbReference type="ARBA" id="ARBA00004907"/>
    </source>
</evidence>
<evidence type="ECO:0000256" key="5">
    <source>
        <dbReference type="ARBA" id="ARBA00022679"/>
    </source>
</evidence>
<evidence type="ECO:0000259" key="9">
    <source>
        <dbReference type="Pfam" id="PF02885"/>
    </source>
</evidence>
<dbReference type="FunFam" id="3.40.1030.10:FF:000002">
    <property type="entry name" value="Anthranilate phosphoribosyltransferase"/>
    <property type="match status" value="1"/>
</dbReference>
<gene>
    <name evidence="10" type="ORF">METZ01_LOCUS232112</name>
</gene>